<evidence type="ECO:0000256" key="2">
    <source>
        <dbReference type="ARBA" id="ARBA00005993"/>
    </source>
</evidence>
<dbReference type="PRINTS" id="PR00047">
    <property type="entry name" value="STROIDFINGER"/>
</dbReference>
<dbReference type="Pfam" id="PF00105">
    <property type="entry name" value="zf-C4"/>
    <property type="match status" value="1"/>
</dbReference>
<evidence type="ECO:0000256" key="6">
    <source>
        <dbReference type="ARBA" id="ARBA00023015"/>
    </source>
</evidence>
<dbReference type="Gene3D" id="3.30.50.10">
    <property type="entry name" value="Erythroid Transcription Factor GATA-1, subunit A"/>
    <property type="match status" value="1"/>
</dbReference>
<dbReference type="PANTHER" id="PTHR47519">
    <property type="entry name" value="NUCLEAR HORMONE RECEPTOR FAMILY MEMBER NHR-31-RELATED"/>
    <property type="match status" value="1"/>
</dbReference>
<dbReference type="SUPFAM" id="SSF57716">
    <property type="entry name" value="Glucocorticoid receptor-like (DNA-binding domain)"/>
    <property type="match status" value="1"/>
</dbReference>
<dbReference type="CDD" id="cd06960">
    <property type="entry name" value="NR_DBD_HNF4A"/>
    <property type="match status" value="1"/>
</dbReference>
<gene>
    <name evidence="16" type="primary">Necator_chrII.g4527</name>
    <name evidence="16" type="ORF">RB195_016735</name>
</gene>
<evidence type="ECO:0000256" key="8">
    <source>
        <dbReference type="ARBA" id="ARBA00023163"/>
    </source>
</evidence>
<protein>
    <recommendedName>
        <fullName evidence="18">Zinc finger, C4 type</fullName>
    </recommendedName>
</protein>
<sequence>MGLESDVLGRWYYLAELTYDNALARNISQSGIPKPRAVWEVAFDCDHYPVLNFKGVPQEKLRRSSSTKNRHVFNTGKGKAVGEATPPIWREHFKTLLNRQAPSAPELDWPLPEPCTVVMDSCRVCGDGNAKTHYGVVTCFGCKGFFRRTLKRPSEYQCRHNGTCVVDRHERNSCRYCRFKKCIEVGMDPKAVRPDRDATGRHYQGRQRRSKLSADDEGEVDAEWMRKLPVDMRTTLMQIMNIDLMVGGGDGNIDGMQLYPLNFTSIRQVLEDPSVLDGKRTEMRYDSFREVEPEELPAIAHRNLISAIDWVDHLFDIMDIQNLDDKVATVKYSFAPLMVFCYSVITAKTTKQQDVVSLCNFGHVKRGCCTRWNEPYHFGNRLAERSLDELISPFRRMNIKEEESALIKAIILTNPYIKGLSAEASEAIADMRDRIQETLYHVVRETHPKEVASSRFGNLLLFIPSVMMLGALVCENLQVVDSFGHMPDLLMHDVLREIIVERNQQNQNSNETYEDSDSRQFETSMLHSASSTSVESLSNYSGVYSYENSGQGMPYNFSSNSLPSTMSNFQVAINSTSSMPNLDHMPECDPDYNITLTPDMYCDMRQAMSLTNNMDTSVDVGHLNRSSNDSVPNSPGIDSRPSFYIESSRHTFTVTTNVDNRLPSYQGMPCQNNSNSIHQPMIIQEQNGQPHQQHLCKSNSLPLQYYDCDQFNNQQTMEYDDGYYQ</sequence>
<evidence type="ECO:0000259" key="14">
    <source>
        <dbReference type="PROSITE" id="PS51030"/>
    </source>
</evidence>
<keyword evidence="5 12" id="KW-0862">Zinc</keyword>
<dbReference type="InterPro" id="IPR052496">
    <property type="entry name" value="Orphan_Nuclear_Rcpt"/>
</dbReference>
<evidence type="ECO:0000256" key="10">
    <source>
        <dbReference type="ARBA" id="ARBA00023242"/>
    </source>
</evidence>
<dbReference type="Proteomes" id="UP001303046">
    <property type="component" value="Unassembled WGS sequence"/>
</dbReference>
<evidence type="ECO:0000256" key="1">
    <source>
        <dbReference type="ARBA" id="ARBA00004123"/>
    </source>
</evidence>
<dbReference type="InterPro" id="IPR000536">
    <property type="entry name" value="Nucl_hrmn_rcpt_lig-bd"/>
</dbReference>
<comment type="function">
    <text evidence="11">Orphan nuclear receptor.</text>
</comment>
<evidence type="ECO:0000256" key="13">
    <source>
        <dbReference type="SAM" id="MobiDB-lite"/>
    </source>
</evidence>
<keyword evidence="7 12" id="KW-0238">DNA-binding</keyword>
<evidence type="ECO:0000256" key="5">
    <source>
        <dbReference type="ARBA" id="ARBA00022833"/>
    </source>
</evidence>
<feature type="region of interest" description="Disordered" evidence="13">
    <location>
        <begin position="502"/>
        <end position="523"/>
    </location>
</feature>
<comment type="similarity">
    <text evidence="2 12">Belongs to the nuclear hormone receptor family.</text>
</comment>
<dbReference type="PROSITE" id="PS51843">
    <property type="entry name" value="NR_LBD"/>
    <property type="match status" value="1"/>
</dbReference>
<evidence type="ECO:0000256" key="12">
    <source>
        <dbReference type="RuleBase" id="RU004334"/>
    </source>
</evidence>
<keyword evidence="6 12" id="KW-0805">Transcription regulation</keyword>
<evidence type="ECO:0000256" key="3">
    <source>
        <dbReference type="ARBA" id="ARBA00022723"/>
    </source>
</evidence>
<comment type="subcellular location">
    <subcellularLocation>
        <location evidence="1 12">Nucleus</location>
    </subcellularLocation>
</comment>
<feature type="compositionally biased region" description="Polar residues" evidence="13">
    <location>
        <begin position="502"/>
        <end position="511"/>
    </location>
</feature>
<evidence type="ECO:0000256" key="4">
    <source>
        <dbReference type="ARBA" id="ARBA00022771"/>
    </source>
</evidence>
<reference evidence="16 17" key="1">
    <citation type="submission" date="2023-08" db="EMBL/GenBank/DDBJ databases">
        <title>A Necator americanus chromosomal reference genome.</title>
        <authorList>
            <person name="Ilik V."/>
            <person name="Petrzelkova K.J."/>
            <person name="Pardy F."/>
            <person name="Fuh T."/>
            <person name="Niatou-Singa F.S."/>
            <person name="Gouil Q."/>
            <person name="Baker L."/>
            <person name="Ritchie M.E."/>
            <person name="Jex A.R."/>
            <person name="Gazzola D."/>
            <person name="Li H."/>
            <person name="Toshio Fujiwara R."/>
            <person name="Zhan B."/>
            <person name="Aroian R.V."/>
            <person name="Pafco B."/>
            <person name="Schwarz E.M."/>
        </authorList>
    </citation>
    <scope>NUCLEOTIDE SEQUENCE [LARGE SCALE GENOMIC DNA]</scope>
    <source>
        <strain evidence="16 17">Aroian</strain>
        <tissue evidence="16">Whole animal</tissue>
    </source>
</reference>
<evidence type="ECO:0008006" key="18">
    <source>
        <dbReference type="Google" id="ProtNLM"/>
    </source>
</evidence>
<evidence type="ECO:0000259" key="15">
    <source>
        <dbReference type="PROSITE" id="PS51843"/>
    </source>
</evidence>
<keyword evidence="3 12" id="KW-0479">Metal-binding</keyword>
<dbReference type="SMART" id="SM00399">
    <property type="entry name" value="ZnF_C4"/>
    <property type="match status" value="1"/>
</dbReference>
<feature type="domain" description="Nuclear receptor" evidence="14">
    <location>
        <begin position="119"/>
        <end position="194"/>
    </location>
</feature>
<dbReference type="PROSITE" id="PS00031">
    <property type="entry name" value="NUCLEAR_REC_DBD_1"/>
    <property type="match status" value="1"/>
</dbReference>
<dbReference type="Gene3D" id="1.10.565.10">
    <property type="entry name" value="Retinoid X Receptor"/>
    <property type="match status" value="1"/>
</dbReference>
<dbReference type="Pfam" id="PF00104">
    <property type="entry name" value="Hormone_recep"/>
    <property type="match status" value="1"/>
</dbReference>
<evidence type="ECO:0000313" key="17">
    <source>
        <dbReference type="Proteomes" id="UP001303046"/>
    </source>
</evidence>
<keyword evidence="17" id="KW-1185">Reference proteome</keyword>
<keyword evidence="10 12" id="KW-0539">Nucleus</keyword>
<evidence type="ECO:0000313" key="16">
    <source>
        <dbReference type="EMBL" id="KAK6732540.1"/>
    </source>
</evidence>
<dbReference type="PANTHER" id="PTHR47519:SF4">
    <property type="entry name" value="NUCLEAR HORMONE RECEPTOR FAMILY"/>
    <property type="match status" value="1"/>
</dbReference>
<dbReference type="EMBL" id="JAVFWL010000002">
    <property type="protein sequence ID" value="KAK6732540.1"/>
    <property type="molecule type" value="Genomic_DNA"/>
</dbReference>
<dbReference type="PRINTS" id="PR00398">
    <property type="entry name" value="STRDHORMONER"/>
</dbReference>
<organism evidence="16 17">
    <name type="scientific">Necator americanus</name>
    <name type="common">Human hookworm</name>
    <dbReference type="NCBI Taxonomy" id="51031"/>
    <lineage>
        <taxon>Eukaryota</taxon>
        <taxon>Metazoa</taxon>
        <taxon>Ecdysozoa</taxon>
        <taxon>Nematoda</taxon>
        <taxon>Chromadorea</taxon>
        <taxon>Rhabditida</taxon>
        <taxon>Rhabditina</taxon>
        <taxon>Rhabditomorpha</taxon>
        <taxon>Strongyloidea</taxon>
        <taxon>Ancylostomatidae</taxon>
        <taxon>Bunostominae</taxon>
        <taxon>Necator</taxon>
    </lineage>
</organism>
<accession>A0ABR1C533</accession>
<dbReference type="InterPro" id="IPR035500">
    <property type="entry name" value="NHR-like_dom_sf"/>
</dbReference>
<keyword evidence="4 12" id="KW-0863">Zinc-finger</keyword>
<dbReference type="InterPro" id="IPR049636">
    <property type="entry name" value="HNF4-like_DBD"/>
</dbReference>
<dbReference type="PROSITE" id="PS51030">
    <property type="entry name" value="NUCLEAR_REC_DBD_2"/>
    <property type="match status" value="1"/>
</dbReference>
<dbReference type="CDD" id="cd06157">
    <property type="entry name" value="NR_LBD"/>
    <property type="match status" value="1"/>
</dbReference>
<keyword evidence="8 12" id="KW-0804">Transcription</keyword>
<evidence type="ECO:0000256" key="9">
    <source>
        <dbReference type="ARBA" id="ARBA00023170"/>
    </source>
</evidence>
<feature type="region of interest" description="Disordered" evidence="13">
    <location>
        <begin position="193"/>
        <end position="216"/>
    </location>
</feature>
<dbReference type="SUPFAM" id="SSF48508">
    <property type="entry name" value="Nuclear receptor ligand-binding domain"/>
    <property type="match status" value="1"/>
</dbReference>
<keyword evidence="9 12" id="KW-0675">Receptor</keyword>
<feature type="domain" description="NR LBD" evidence="15">
    <location>
        <begin position="261"/>
        <end position="499"/>
    </location>
</feature>
<dbReference type="InterPro" id="IPR001628">
    <property type="entry name" value="Znf_hrmn_rcpt"/>
</dbReference>
<dbReference type="InterPro" id="IPR013088">
    <property type="entry name" value="Znf_NHR/GATA"/>
</dbReference>
<evidence type="ECO:0000256" key="11">
    <source>
        <dbReference type="ARBA" id="ARBA00037512"/>
    </source>
</evidence>
<proteinExistence type="inferred from homology"/>
<dbReference type="InterPro" id="IPR001723">
    <property type="entry name" value="Nuclear_hrmn_rcpt"/>
</dbReference>
<dbReference type="SMART" id="SM00430">
    <property type="entry name" value="HOLI"/>
    <property type="match status" value="1"/>
</dbReference>
<comment type="caution">
    <text evidence="16">The sequence shown here is derived from an EMBL/GenBank/DDBJ whole genome shotgun (WGS) entry which is preliminary data.</text>
</comment>
<name>A0ABR1C533_NECAM</name>
<evidence type="ECO:0000256" key="7">
    <source>
        <dbReference type="ARBA" id="ARBA00023125"/>
    </source>
</evidence>